<dbReference type="Gene3D" id="3.10.450.50">
    <property type="match status" value="1"/>
</dbReference>
<comment type="caution">
    <text evidence="3">The sequence shown here is derived from an EMBL/GenBank/DDBJ whole genome shotgun (WGS) entry which is preliminary data.</text>
</comment>
<proteinExistence type="predicted"/>
<evidence type="ECO:0000313" key="3">
    <source>
        <dbReference type="EMBL" id="RBQ20964.1"/>
    </source>
</evidence>
<feature type="region of interest" description="Disordered" evidence="1">
    <location>
        <begin position="79"/>
        <end position="101"/>
    </location>
</feature>
<dbReference type="Proteomes" id="UP000253303">
    <property type="component" value="Unassembled WGS sequence"/>
</dbReference>
<dbReference type="RefSeq" id="WP_113979920.1">
    <property type="nucleotide sequence ID" value="NZ_QMEY01000002.1"/>
</dbReference>
<name>A0A366M5U0_9ACTN</name>
<keyword evidence="2" id="KW-0812">Transmembrane</keyword>
<dbReference type="InterPro" id="IPR013325">
    <property type="entry name" value="RNA_pol_sigma_r2"/>
</dbReference>
<feature type="transmembrane region" description="Helical" evidence="2">
    <location>
        <begin position="186"/>
        <end position="206"/>
    </location>
</feature>
<keyword evidence="4" id="KW-1185">Reference proteome</keyword>
<evidence type="ECO:0000256" key="1">
    <source>
        <dbReference type="SAM" id="MobiDB-lite"/>
    </source>
</evidence>
<organism evidence="3 4">
    <name type="scientific">Spongiactinospora rosea</name>
    <dbReference type="NCBI Taxonomy" id="2248750"/>
    <lineage>
        <taxon>Bacteria</taxon>
        <taxon>Bacillati</taxon>
        <taxon>Actinomycetota</taxon>
        <taxon>Actinomycetes</taxon>
        <taxon>Streptosporangiales</taxon>
        <taxon>Streptosporangiaceae</taxon>
        <taxon>Spongiactinospora</taxon>
    </lineage>
</organism>
<dbReference type="OrthoDB" id="3298440at2"/>
<dbReference type="EMBL" id="QMEY01000002">
    <property type="protein sequence ID" value="RBQ20964.1"/>
    <property type="molecule type" value="Genomic_DNA"/>
</dbReference>
<dbReference type="InterPro" id="IPR032710">
    <property type="entry name" value="NTF2-like_dom_sf"/>
</dbReference>
<reference evidence="3 4" key="1">
    <citation type="submission" date="2018-06" db="EMBL/GenBank/DDBJ databases">
        <title>Sphaerisporangium craniellae sp. nov., isolated from a marine sponge in the South China Sea.</title>
        <authorList>
            <person name="Li L."/>
        </authorList>
    </citation>
    <scope>NUCLEOTIDE SEQUENCE [LARGE SCALE GENOMIC DNA]</scope>
    <source>
        <strain evidence="3 4">LHW63015</strain>
    </source>
</reference>
<sequence>MTTGAGSLREMLDERRHLLEIARWMFDSAAMADRVVQETYRRWYALADAERAGITVPRAWLTWTAGAVCLELLSGAEPAARGGRAPVPEPAQGPPATPDGHDRVVRRFAAACEAGDTAGLHAVLAANAMVVSDGGGRVRAAVRPAHGADAVARFVTELLGDRTGTELSVRPVNGRSGMVLRRAGQAVAVVAVSVAGTEVTAVWIMLNPDKLRHWHLG</sequence>
<dbReference type="PANTHER" id="PTHR30173:SF43">
    <property type="entry name" value="ECF RNA POLYMERASE SIGMA FACTOR SIGI-RELATED"/>
    <property type="match status" value="1"/>
</dbReference>
<evidence type="ECO:0000256" key="2">
    <source>
        <dbReference type="SAM" id="Phobius"/>
    </source>
</evidence>
<dbReference type="SUPFAM" id="SSF54427">
    <property type="entry name" value="NTF2-like"/>
    <property type="match status" value="1"/>
</dbReference>
<dbReference type="InterPro" id="IPR052704">
    <property type="entry name" value="ECF_Sigma-70_Domain"/>
</dbReference>
<feature type="compositionally biased region" description="Pro residues" evidence="1">
    <location>
        <begin position="87"/>
        <end position="97"/>
    </location>
</feature>
<gene>
    <name evidence="3" type="ORF">DP939_07850</name>
</gene>
<dbReference type="PANTHER" id="PTHR30173">
    <property type="entry name" value="SIGMA 19 FACTOR"/>
    <property type="match status" value="1"/>
</dbReference>
<dbReference type="GO" id="GO:0016987">
    <property type="term" value="F:sigma factor activity"/>
    <property type="evidence" value="ECO:0007669"/>
    <property type="project" value="TreeGrafter"/>
</dbReference>
<keyword evidence="2" id="KW-1133">Transmembrane helix</keyword>
<evidence type="ECO:0000313" key="4">
    <source>
        <dbReference type="Proteomes" id="UP000253303"/>
    </source>
</evidence>
<protein>
    <submittedName>
        <fullName evidence="3">Uncharacterized protein</fullName>
    </submittedName>
</protein>
<dbReference type="AlphaFoldDB" id="A0A366M5U0"/>
<dbReference type="GO" id="GO:0006352">
    <property type="term" value="P:DNA-templated transcription initiation"/>
    <property type="evidence" value="ECO:0007669"/>
    <property type="project" value="InterPro"/>
</dbReference>
<dbReference type="SUPFAM" id="SSF88946">
    <property type="entry name" value="Sigma2 domain of RNA polymerase sigma factors"/>
    <property type="match status" value="1"/>
</dbReference>
<accession>A0A366M5U0</accession>
<keyword evidence="2" id="KW-0472">Membrane</keyword>